<dbReference type="STRING" id="47428.A0A284QLV8"/>
<keyword evidence="3" id="KW-1185">Reference proteome</keyword>
<dbReference type="OMA" id="RAINRRW"/>
<feature type="compositionally biased region" description="Low complexity" evidence="1">
    <location>
        <begin position="410"/>
        <end position="420"/>
    </location>
</feature>
<dbReference type="EMBL" id="FUEG01000001">
    <property type="protein sequence ID" value="SJK97432.1"/>
    <property type="molecule type" value="Genomic_DNA"/>
</dbReference>
<protein>
    <submittedName>
        <fullName evidence="2">Uncharacterized protein</fullName>
    </submittedName>
</protein>
<dbReference type="AlphaFoldDB" id="A0A284QLV8"/>
<evidence type="ECO:0000256" key="1">
    <source>
        <dbReference type="SAM" id="MobiDB-lite"/>
    </source>
</evidence>
<dbReference type="OrthoDB" id="10256743at2759"/>
<feature type="compositionally biased region" description="Basic and acidic residues" evidence="1">
    <location>
        <begin position="104"/>
        <end position="115"/>
    </location>
</feature>
<feature type="region of interest" description="Disordered" evidence="1">
    <location>
        <begin position="407"/>
        <end position="430"/>
    </location>
</feature>
<evidence type="ECO:0000313" key="3">
    <source>
        <dbReference type="Proteomes" id="UP000219338"/>
    </source>
</evidence>
<sequence>MSESFRTSHASCIVADPGHGWRTATDWFSLSAQPLSLVDIVTMADGSDDASNANSMNQDQGPVPLSFPSILRNRGLTDRFAHLHTSKPSPPTSLSTHPSKKARRRDDNDGKRWIKRKENARFVGNPHIISATKKDYVLDPPSNKTTFPEPLPPYLPRTAKVPGAHLPTRDPNSANAGRFSLSLKGMRRDLRKAGRRAQLLVQDIEQEVVDWLHVGGTVMSPDTPQTTSTGVRKAIGNTGTIFEVSRTPLQLVWCTDDDAFGRYVVHCCARYHEIVSYSKEVDGERLTFLLRPNVARPDSHAPLTLATPPVTDIDTSSQFDTDSEFTSDVESLNNVATGLSVVPESSPPLSPVADVEPDFDEVWSVIGGSDIEADDEHGLSASLASLTMDQDADTTPRRSLPLRTRLRQVRSASSPSRSPACKLRRPVRRTAHASQAPTSFYAYLFP</sequence>
<dbReference type="Proteomes" id="UP000219338">
    <property type="component" value="Unassembled WGS sequence"/>
</dbReference>
<accession>A0A284QLV8</accession>
<organism evidence="2 3">
    <name type="scientific">Armillaria ostoyae</name>
    <name type="common">Armillaria root rot fungus</name>
    <dbReference type="NCBI Taxonomy" id="47428"/>
    <lineage>
        <taxon>Eukaryota</taxon>
        <taxon>Fungi</taxon>
        <taxon>Dikarya</taxon>
        <taxon>Basidiomycota</taxon>
        <taxon>Agaricomycotina</taxon>
        <taxon>Agaricomycetes</taxon>
        <taxon>Agaricomycetidae</taxon>
        <taxon>Agaricales</taxon>
        <taxon>Marasmiineae</taxon>
        <taxon>Physalacriaceae</taxon>
        <taxon>Armillaria</taxon>
    </lineage>
</organism>
<evidence type="ECO:0000313" key="2">
    <source>
        <dbReference type="EMBL" id="SJK97432.1"/>
    </source>
</evidence>
<name>A0A284QLV8_ARMOS</name>
<reference evidence="3" key="1">
    <citation type="journal article" date="2017" name="Nat. Ecol. Evol.">
        <title>Genome expansion and lineage-specific genetic innovations in the forest pathogenic fungi Armillaria.</title>
        <authorList>
            <person name="Sipos G."/>
            <person name="Prasanna A.N."/>
            <person name="Walter M.C."/>
            <person name="O'Connor E."/>
            <person name="Balint B."/>
            <person name="Krizsan K."/>
            <person name="Kiss B."/>
            <person name="Hess J."/>
            <person name="Varga T."/>
            <person name="Slot J."/>
            <person name="Riley R."/>
            <person name="Boka B."/>
            <person name="Rigling D."/>
            <person name="Barry K."/>
            <person name="Lee J."/>
            <person name="Mihaltcheva S."/>
            <person name="LaButti K."/>
            <person name="Lipzen A."/>
            <person name="Waldron R."/>
            <person name="Moloney N.M."/>
            <person name="Sperisen C."/>
            <person name="Kredics L."/>
            <person name="Vagvoelgyi C."/>
            <person name="Patrignani A."/>
            <person name="Fitzpatrick D."/>
            <person name="Nagy I."/>
            <person name="Doyle S."/>
            <person name="Anderson J.B."/>
            <person name="Grigoriev I.V."/>
            <person name="Gueldener U."/>
            <person name="Muensterkoetter M."/>
            <person name="Nagy L.G."/>
        </authorList>
    </citation>
    <scope>NUCLEOTIDE SEQUENCE [LARGE SCALE GENOMIC DNA]</scope>
    <source>
        <strain evidence="3">C18/9</strain>
    </source>
</reference>
<gene>
    <name evidence="2" type="ORF">ARMOST_00684</name>
</gene>
<proteinExistence type="predicted"/>
<feature type="region of interest" description="Disordered" evidence="1">
    <location>
        <begin position="82"/>
        <end position="115"/>
    </location>
</feature>